<evidence type="ECO:0008006" key="4">
    <source>
        <dbReference type="Google" id="ProtNLM"/>
    </source>
</evidence>
<name>A0A1R2BH49_9CILI</name>
<accession>A0A1R2BH49</accession>
<protein>
    <recommendedName>
        <fullName evidence="4">STOP protein</fullName>
    </recommendedName>
</protein>
<dbReference type="InterPro" id="IPR033336">
    <property type="entry name" value="SAXO1/2"/>
</dbReference>
<evidence type="ECO:0000313" key="2">
    <source>
        <dbReference type="EMBL" id="OMJ76103.1"/>
    </source>
</evidence>
<evidence type="ECO:0000256" key="1">
    <source>
        <dbReference type="ARBA" id="ARBA00008738"/>
    </source>
</evidence>
<sequence length="288" mass="33757">MKKSPVTFKSNKKQICPLSDPSVGIISENDHKVGQCLCRYCDCGEHKCPFLDKNEIYPKSSFYSNYMKDFQKKDKVDSPLKPLQKLFTPNKHKMDLITTNQADYKPIRIGPKKPKEKQIENNKAQISGYSVYMNDYPNWGESQIQHEKRWNPPLRSTDLAFQDKTTYKEAFHYRKSKSEDYAKGNIRSISASKSSIFFVPKDKQDYKTTYNKNMQDYSSSRLNHKVKTVPFRPLEMKIPQAHFSTTNKEYYNNSHFSPNPRLYKYSLIAQSQSTNKNKAKKKLWPKIN</sequence>
<dbReference type="PANTHER" id="PTHR31516">
    <property type="entry name" value="STABILIZER OF AXONEMAL MICROTUBULES 2"/>
    <property type="match status" value="1"/>
</dbReference>
<reference evidence="2 3" key="1">
    <citation type="submission" date="2016-11" db="EMBL/GenBank/DDBJ databases">
        <title>The macronuclear genome of Stentor coeruleus: a giant cell with tiny introns.</title>
        <authorList>
            <person name="Slabodnick M."/>
            <person name="Ruby J.G."/>
            <person name="Reiff S.B."/>
            <person name="Swart E.C."/>
            <person name="Gosai S."/>
            <person name="Prabakaran S."/>
            <person name="Witkowska E."/>
            <person name="Larue G.E."/>
            <person name="Fisher S."/>
            <person name="Freeman R.M."/>
            <person name="Gunawardena J."/>
            <person name="Chu W."/>
            <person name="Stover N.A."/>
            <person name="Gregory B.D."/>
            <person name="Nowacki M."/>
            <person name="Derisi J."/>
            <person name="Roy S.W."/>
            <person name="Marshall W.F."/>
            <person name="Sood P."/>
        </authorList>
    </citation>
    <scope>NUCLEOTIDE SEQUENCE [LARGE SCALE GENOMIC DNA]</scope>
    <source>
        <strain evidence="2">WM001</strain>
    </source>
</reference>
<dbReference type="EMBL" id="MPUH01000650">
    <property type="protein sequence ID" value="OMJ76103.1"/>
    <property type="molecule type" value="Genomic_DNA"/>
</dbReference>
<dbReference type="GO" id="GO:0008017">
    <property type="term" value="F:microtubule binding"/>
    <property type="evidence" value="ECO:0007669"/>
    <property type="project" value="InterPro"/>
</dbReference>
<dbReference type="AlphaFoldDB" id="A0A1R2BH49"/>
<gene>
    <name evidence="2" type="ORF">SteCoe_24578</name>
</gene>
<proteinExistence type="inferred from homology"/>
<keyword evidence="3" id="KW-1185">Reference proteome</keyword>
<comment type="similarity">
    <text evidence="1">Belongs to the FAM154 family.</text>
</comment>
<dbReference type="Proteomes" id="UP000187209">
    <property type="component" value="Unassembled WGS sequence"/>
</dbReference>
<organism evidence="2 3">
    <name type="scientific">Stentor coeruleus</name>
    <dbReference type="NCBI Taxonomy" id="5963"/>
    <lineage>
        <taxon>Eukaryota</taxon>
        <taxon>Sar</taxon>
        <taxon>Alveolata</taxon>
        <taxon>Ciliophora</taxon>
        <taxon>Postciliodesmatophora</taxon>
        <taxon>Heterotrichea</taxon>
        <taxon>Heterotrichida</taxon>
        <taxon>Stentoridae</taxon>
        <taxon>Stentor</taxon>
    </lineage>
</organism>
<evidence type="ECO:0000313" key="3">
    <source>
        <dbReference type="Proteomes" id="UP000187209"/>
    </source>
</evidence>
<comment type="caution">
    <text evidence="2">The sequence shown here is derived from an EMBL/GenBank/DDBJ whole genome shotgun (WGS) entry which is preliminary data.</text>
</comment>
<dbReference type="OrthoDB" id="318884at2759"/>
<dbReference type="GO" id="GO:0005856">
    <property type="term" value="C:cytoskeleton"/>
    <property type="evidence" value="ECO:0007669"/>
    <property type="project" value="TreeGrafter"/>
</dbReference>
<dbReference type="PANTHER" id="PTHR31516:SF17">
    <property type="entry name" value="STABILIZER OF AXONEMAL MICROTUBULES 2"/>
    <property type="match status" value="1"/>
</dbReference>